<evidence type="ECO:0000313" key="2">
    <source>
        <dbReference type="Proteomes" id="UP000185151"/>
    </source>
</evidence>
<organism evidence="1 2">
    <name type="scientific">Paraburkholderia phenazinium</name>
    <dbReference type="NCBI Taxonomy" id="60549"/>
    <lineage>
        <taxon>Bacteria</taxon>
        <taxon>Pseudomonadati</taxon>
        <taxon>Pseudomonadota</taxon>
        <taxon>Betaproteobacteria</taxon>
        <taxon>Burkholderiales</taxon>
        <taxon>Burkholderiaceae</taxon>
        <taxon>Paraburkholderia</taxon>
    </lineage>
</organism>
<protein>
    <submittedName>
        <fullName evidence="1">Uncharacterized protein</fullName>
    </submittedName>
</protein>
<sequence>MFGLAVELLSVNSLTEACAPIATVTVWTAFAYCAAVLLPRSPQQFQLHCPAGLTTSLLMLFAGPTISTFRSCLYTIDCLGKYAAVILALQIRAHEHHVPIFRDDKPHIGRPSLIVPPAMHSAKRLQGA</sequence>
<reference evidence="1 2" key="1">
    <citation type="submission" date="2016-11" db="EMBL/GenBank/DDBJ databases">
        <authorList>
            <person name="Jaros S."/>
            <person name="Januszkiewicz K."/>
            <person name="Wedrychowicz H."/>
        </authorList>
    </citation>
    <scope>NUCLEOTIDE SEQUENCE [LARGE SCALE GENOMIC DNA]</scope>
    <source>
        <strain evidence="1 2">GAS95</strain>
    </source>
</reference>
<gene>
    <name evidence="1" type="ORF">SAMN05444165_1888</name>
</gene>
<dbReference type="EMBL" id="FSRU01000001">
    <property type="protein sequence ID" value="SIO27957.1"/>
    <property type="molecule type" value="Genomic_DNA"/>
</dbReference>
<proteinExistence type="predicted"/>
<dbReference type="Proteomes" id="UP000185151">
    <property type="component" value="Unassembled WGS sequence"/>
</dbReference>
<keyword evidence="2" id="KW-1185">Reference proteome</keyword>
<evidence type="ECO:0000313" key="1">
    <source>
        <dbReference type="EMBL" id="SIO27957.1"/>
    </source>
</evidence>
<name>A0A1N6I7G2_9BURK</name>
<accession>A0A1N6I7G2</accession>
<dbReference type="AlphaFoldDB" id="A0A1N6I7G2"/>